<dbReference type="PANTHER" id="PTHR48111:SF73">
    <property type="entry name" value="ALKALINE PHOSPHATASE SYNTHESIS TRANSCRIPTIONAL REGULATORY PROTEIN PHOP"/>
    <property type="match status" value="1"/>
</dbReference>
<dbReference type="CDD" id="cd00383">
    <property type="entry name" value="trans_reg_C"/>
    <property type="match status" value="1"/>
</dbReference>
<dbReference type="Gene3D" id="3.40.50.2300">
    <property type="match status" value="1"/>
</dbReference>
<keyword evidence="6" id="KW-0597">Phosphoprotein</keyword>
<dbReference type="Gene3D" id="1.10.10.10">
    <property type="entry name" value="Winged helix-like DNA-binding domain superfamily/Winged helix DNA-binding domain"/>
    <property type="match status" value="1"/>
</dbReference>
<reference evidence="10 11" key="1">
    <citation type="submission" date="2018-05" db="EMBL/GenBank/DDBJ databases">
        <title>Genomic Encyclopedia of Type Strains, Phase IV (KMG-IV): sequencing the most valuable type-strain genomes for metagenomic binning, comparative biology and taxonomic classification.</title>
        <authorList>
            <person name="Goeker M."/>
        </authorList>
    </citation>
    <scope>NUCLEOTIDE SEQUENCE [LARGE SCALE GENOMIC DNA]</scope>
    <source>
        <strain evidence="10 11">DSM 24995</strain>
    </source>
</reference>
<dbReference type="InterPro" id="IPR011006">
    <property type="entry name" value="CheY-like_superfamily"/>
</dbReference>
<keyword evidence="2" id="KW-0805">Transcription regulation</keyword>
<dbReference type="GO" id="GO:0005829">
    <property type="term" value="C:cytosol"/>
    <property type="evidence" value="ECO:0007669"/>
    <property type="project" value="TreeGrafter"/>
</dbReference>
<evidence type="ECO:0000256" key="1">
    <source>
        <dbReference type="ARBA" id="ARBA00018672"/>
    </source>
</evidence>
<organism evidence="10 11">
    <name type="scientific">Hungatella effluvii</name>
    <dbReference type="NCBI Taxonomy" id="1096246"/>
    <lineage>
        <taxon>Bacteria</taxon>
        <taxon>Bacillati</taxon>
        <taxon>Bacillota</taxon>
        <taxon>Clostridia</taxon>
        <taxon>Lachnospirales</taxon>
        <taxon>Lachnospiraceae</taxon>
        <taxon>Hungatella</taxon>
    </lineage>
</organism>
<dbReference type="PROSITE" id="PS50110">
    <property type="entry name" value="RESPONSE_REGULATORY"/>
    <property type="match status" value="1"/>
</dbReference>
<dbReference type="PROSITE" id="PS51755">
    <property type="entry name" value="OMPR_PHOB"/>
    <property type="match status" value="1"/>
</dbReference>
<evidence type="ECO:0000256" key="7">
    <source>
        <dbReference type="PROSITE-ProRule" id="PRU01091"/>
    </source>
</evidence>
<dbReference type="InterPro" id="IPR039420">
    <property type="entry name" value="WalR-like"/>
</dbReference>
<dbReference type="Pfam" id="PF00486">
    <property type="entry name" value="Trans_reg_C"/>
    <property type="match status" value="1"/>
</dbReference>
<proteinExistence type="predicted"/>
<keyword evidence="4" id="KW-0804">Transcription</keyword>
<protein>
    <recommendedName>
        <fullName evidence="1">Stage 0 sporulation protein A homolog</fullName>
    </recommendedName>
</protein>
<dbReference type="InterPro" id="IPR036388">
    <property type="entry name" value="WH-like_DNA-bd_sf"/>
</dbReference>
<dbReference type="Proteomes" id="UP000248057">
    <property type="component" value="Unassembled WGS sequence"/>
</dbReference>
<dbReference type="InterPro" id="IPR001789">
    <property type="entry name" value="Sig_transdc_resp-reg_receiver"/>
</dbReference>
<gene>
    <name evidence="10" type="ORF">DFR60_101616</name>
</gene>
<evidence type="ECO:0000313" key="10">
    <source>
        <dbReference type="EMBL" id="PXX57307.1"/>
    </source>
</evidence>
<feature type="modified residue" description="4-aspartylphosphate" evidence="6">
    <location>
        <position position="59"/>
    </location>
</feature>
<dbReference type="CDD" id="cd17574">
    <property type="entry name" value="REC_OmpR"/>
    <property type="match status" value="1"/>
</dbReference>
<evidence type="ECO:0000256" key="3">
    <source>
        <dbReference type="ARBA" id="ARBA00023125"/>
    </source>
</evidence>
<evidence type="ECO:0000256" key="4">
    <source>
        <dbReference type="ARBA" id="ARBA00023163"/>
    </source>
</evidence>
<feature type="DNA-binding region" description="OmpR/PhoB-type" evidence="7">
    <location>
        <begin position="130"/>
        <end position="230"/>
    </location>
</feature>
<evidence type="ECO:0000259" key="8">
    <source>
        <dbReference type="PROSITE" id="PS50110"/>
    </source>
</evidence>
<dbReference type="SMART" id="SM00862">
    <property type="entry name" value="Trans_reg_C"/>
    <property type="match status" value="1"/>
</dbReference>
<name>A0A2V3YG73_9FIRM</name>
<dbReference type="GO" id="GO:0032993">
    <property type="term" value="C:protein-DNA complex"/>
    <property type="evidence" value="ECO:0007669"/>
    <property type="project" value="TreeGrafter"/>
</dbReference>
<dbReference type="Gene3D" id="6.10.250.690">
    <property type="match status" value="1"/>
</dbReference>
<dbReference type="PANTHER" id="PTHR48111">
    <property type="entry name" value="REGULATOR OF RPOS"/>
    <property type="match status" value="1"/>
</dbReference>
<feature type="domain" description="Response regulatory" evidence="8">
    <location>
        <begin position="10"/>
        <end position="123"/>
    </location>
</feature>
<dbReference type="GO" id="GO:0000156">
    <property type="term" value="F:phosphorelay response regulator activity"/>
    <property type="evidence" value="ECO:0007669"/>
    <property type="project" value="TreeGrafter"/>
</dbReference>
<dbReference type="Pfam" id="PF00072">
    <property type="entry name" value="Response_reg"/>
    <property type="match status" value="1"/>
</dbReference>
<dbReference type="GO" id="GO:0006355">
    <property type="term" value="P:regulation of DNA-templated transcription"/>
    <property type="evidence" value="ECO:0007669"/>
    <property type="project" value="InterPro"/>
</dbReference>
<feature type="domain" description="OmpR/PhoB-type" evidence="9">
    <location>
        <begin position="130"/>
        <end position="230"/>
    </location>
</feature>
<evidence type="ECO:0000259" key="9">
    <source>
        <dbReference type="PROSITE" id="PS51755"/>
    </source>
</evidence>
<keyword evidence="3 7" id="KW-0238">DNA-binding</keyword>
<dbReference type="SMART" id="SM00448">
    <property type="entry name" value="REC"/>
    <property type="match status" value="1"/>
</dbReference>
<dbReference type="GO" id="GO:0000976">
    <property type="term" value="F:transcription cis-regulatory region binding"/>
    <property type="evidence" value="ECO:0007669"/>
    <property type="project" value="TreeGrafter"/>
</dbReference>
<evidence type="ECO:0000256" key="6">
    <source>
        <dbReference type="PROSITE-ProRule" id="PRU00169"/>
    </source>
</evidence>
<accession>A0A2V3YG73</accession>
<evidence type="ECO:0000256" key="5">
    <source>
        <dbReference type="ARBA" id="ARBA00024867"/>
    </source>
</evidence>
<dbReference type="EMBL" id="QJKD01000001">
    <property type="protein sequence ID" value="PXX57307.1"/>
    <property type="molecule type" value="Genomic_DNA"/>
</dbReference>
<comment type="caution">
    <text evidence="10">The sequence shown here is derived from an EMBL/GenBank/DDBJ whole genome shotgun (WGS) entry which is preliminary data.</text>
</comment>
<comment type="function">
    <text evidence="5">May play the central regulatory role in sporulation. It may be an element of the effector pathway responsible for the activation of sporulation genes in response to nutritional stress. Spo0A may act in concert with spo0H (a sigma factor) to control the expression of some genes that are critical to the sporulation process.</text>
</comment>
<dbReference type="InterPro" id="IPR001867">
    <property type="entry name" value="OmpR/PhoB-type_DNA-bd"/>
</dbReference>
<dbReference type="SUPFAM" id="SSF52172">
    <property type="entry name" value="CheY-like"/>
    <property type="match status" value="1"/>
</dbReference>
<dbReference type="AlphaFoldDB" id="A0A2V3YG73"/>
<evidence type="ECO:0000313" key="11">
    <source>
        <dbReference type="Proteomes" id="UP000248057"/>
    </source>
</evidence>
<keyword evidence="11" id="KW-1185">Reference proteome</keyword>
<evidence type="ECO:0000256" key="2">
    <source>
        <dbReference type="ARBA" id="ARBA00023015"/>
    </source>
</evidence>
<sequence length="230" mass="25344">MTEGVEEMSRILIVEDDTEIVKNLIILLSEEGFASFSASGRKAALEAIERETFDLVLLDVALPDGNGYSLCNVIKRKGDIPVIFLTAMGDEASIVTGFDLGADDYVSKPFKPLELVSRIKNALRRYGKSPAVFQISDLRVDAVKASVSKSGKDILLSALEYRLLLVFLNHPGQVLSRGRLLEELWDIAGDYVNDNTLTVNIKRLRDKIETDASNPAIIKTVRGLGYRLGD</sequence>